<organism evidence="1 2">
    <name type="scientific">Sporolactobacillus laevolacticus DSM 442</name>
    <dbReference type="NCBI Taxonomy" id="1395513"/>
    <lineage>
        <taxon>Bacteria</taxon>
        <taxon>Bacillati</taxon>
        <taxon>Bacillota</taxon>
        <taxon>Bacilli</taxon>
        <taxon>Bacillales</taxon>
        <taxon>Sporolactobacillaceae</taxon>
        <taxon>Sporolactobacillus</taxon>
    </lineage>
</organism>
<gene>
    <name evidence="1" type="ORF">P343_08165</name>
</gene>
<dbReference type="STRING" id="1395513.P343_08165"/>
<dbReference type="RefSeq" id="WP_023509900.1">
    <property type="nucleotide sequence ID" value="NZ_AWTC01000006.1"/>
</dbReference>
<keyword evidence="2" id="KW-1185">Reference proteome</keyword>
<accession>V6IZJ0</accession>
<proteinExistence type="predicted"/>
<evidence type="ECO:0000313" key="1">
    <source>
        <dbReference type="EMBL" id="EST12236.1"/>
    </source>
</evidence>
<reference evidence="1 2" key="1">
    <citation type="journal article" date="2013" name="Genome Announc.">
        <title>Genome Sequence of Sporolactobacillus laevolacticus DSM442, an Efficient Polymer-Grade D-Lactate Producer from Agricultural Waste Cottonseed as a Nitrogen Source.</title>
        <authorList>
            <person name="Wang H."/>
            <person name="Wang L."/>
            <person name="Ju J."/>
            <person name="Yu B."/>
            <person name="Ma Y."/>
        </authorList>
    </citation>
    <scope>NUCLEOTIDE SEQUENCE [LARGE SCALE GENOMIC DNA]</scope>
    <source>
        <strain evidence="1 2">DSM 442</strain>
    </source>
</reference>
<dbReference type="PATRIC" id="fig|1395513.3.peg.1655"/>
<name>V6IZJ0_9BACL</name>
<dbReference type="Proteomes" id="UP000018296">
    <property type="component" value="Unassembled WGS sequence"/>
</dbReference>
<evidence type="ECO:0000313" key="2">
    <source>
        <dbReference type="Proteomes" id="UP000018296"/>
    </source>
</evidence>
<comment type="caution">
    <text evidence="1">The sequence shown here is derived from an EMBL/GenBank/DDBJ whole genome shotgun (WGS) entry which is preliminary data.</text>
</comment>
<protein>
    <submittedName>
        <fullName evidence="1">Uncharacterized protein</fullName>
    </submittedName>
</protein>
<dbReference type="AlphaFoldDB" id="V6IZJ0"/>
<sequence>MTDSEKELIENLAVKANKIIERDGFNDDVKEIIQCIGVLKQN</sequence>
<dbReference type="EMBL" id="AWTC01000006">
    <property type="protein sequence ID" value="EST12236.1"/>
    <property type="molecule type" value="Genomic_DNA"/>
</dbReference>